<organism evidence="1">
    <name type="scientific">Candidatus Tenderia electrophaga</name>
    <dbReference type="NCBI Taxonomy" id="1748243"/>
    <lineage>
        <taxon>Bacteria</taxon>
        <taxon>Pseudomonadati</taxon>
        <taxon>Pseudomonadota</taxon>
        <taxon>Gammaproteobacteria</taxon>
        <taxon>Candidatus Tenderiales</taxon>
        <taxon>Candidatus Tenderiaceae</taxon>
        <taxon>Candidatus Tenderia</taxon>
    </lineage>
</organism>
<gene>
    <name evidence="1" type="ORF">ENJ65_01465</name>
</gene>
<comment type="caution">
    <text evidence="1">The sequence shown here is derived from an EMBL/GenBank/DDBJ whole genome shotgun (WGS) entry which is preliminary data.</text>
</comment>
<proteinExistence type="predicted"/>
<dbReference type="Proteomes" id="UP000885832">
    <property type="component" value="Unassembled WGS sequence"/>
</dbReference>
<name>A0A832J7M8_9GAMM</name>
<protein>
    <submittedName>
        <fullName evidence="1">DUF1853 family protein</fullName>
    </submittedName>
</protein>
<evidence type="ECO:0000313" key="1">
    <source>
        <dbReference type="EMBL" id="HHJ80283.1"/>
    </source>
</evidence>
<reference evidence="1" key="1">
    <citation type="journal article" date="2020" name="mSystems">
        <title>Genome- and Community-Level Interaction Insights into Carbon Utilization and Element Cycling Functions of Hydrothermarchaeota in Hydrothermal Sediment.</title>
        <authorList>
            <person name="Zhou Z."/>
            <person name="Liu Y."/>
            <person name="Xu W."/>
            <person name="Pan J."/>
            <person name="Luo Z.H."/>
            <person name="Li M."/>
        </authorList>
    </citation>
    <scope>NUCLEOTIDE SEQUENCE [LARGE SCALE GENOMIC DNA]</scope>
    <source>
        <strain evidence="1">HyVt-505</strain>
    </source>
</reference>
<dbReference type="AlphaFoldDB" id="A0A832J7M8"/>
<dbReference type="InterPro" id="IPR015003">
    <property type="entry name" value="DUF1853"/>
</dbReference>
<dbReference type="Pfam" id="PF08907">
    <property type="entry name" value="DUF1853"/>
    <property type="match status" value="1"/>
</dbReference>
<dbReference type="EMBL" id="DRNF01000095">
    <property type="protein sequence ID" value="HHJ80283.1"/>
    <property type="molecule type" value="Genomic_DNA"/>
</dbReference>
<sequence>MNHPLSFQNQCVRDLAWVMCSPSLLSQGQVAYVGETVGDVWCHPVCQHNIAWLSQLDDAPAPLLQWLEQRASPLLGIYFESLLAFWLQRLPDVELLAQNLLVEQSGLQLGEFDLLFRDLGQQQVFHWEVTVKFYLRVDASDYQWLGPNPRDSLQRKLNKVFDRQLRLSQQPKAQQLLLNELGLHQVVPQAFVKGYLFYPYDSDWRSPGQIPAGVSSSHLTGWWCHHMEVRTWLRSCPPGSRWLPLPRLQWLSAAIRADSAELMDKNELLEYLANHFSEHYQALLLAEFKPGDAGWFEASRGFVVNDSWPL</sequence>
<accession>A0A832J7M8</accession>